<gene>
    <name evidence="1" type="ORF">V6N12_033324</name>
</gene>
<dbReference type="EMBL" id="JBBPBM010000079">
    <property type="protein sequence ID" value="KAK8511042.1"/>
    <property type="molecule type" value="Genomic_DNA"/>
</dbReference>
<sequence length="82" mass="9738">MEENFKVERFATIEYLSSSEKLLTLDRASQPHRFHFLFGALSSKTVPVELKQNSRTKKREKEDYKKELNWLLVQGEYEESVV</sequence>
<evidence type="ECO:0000313" key="1">
    <source>
        <dbReference type="EMBL" id="KAK8511042.1"/>
    </source>
</evidence>
<evidence type="ECO:0000313" key="2">
    <source>
        <dbReference type="Proteomes" id="UP001472677"/>
    </source>
</evidence>
<keyword evidence="2" id="KW-1185">Reference proteome</keyword>
<organism evidence="1 2">
    <name type="scientific">Hibiscus sabdariffa</name>
    <name type="common">roselle</name>
    <dbReference type="NCBI Taxonomy" id="183260"/>
    <lineage>
        <taxon>Eukaryota</taxon>
        <taxon>Viridiplantae</taxon>
        <taxon>Streptophyta</taxon>
        <taxon>Embryophyta</taxon>
        <taxon>Tracheophyta</taxon>
        <taxon>Spermatophyta</taxon>
        <taxon>Magnoliopsida</taxon>
        <taxon>eudicotyledons</taxon>
        <taxon>Gunneridae</taxon>
        <taxon>Pentapetalae</taxon>
        <taxon>rosids</taxon>
        <taxon>malvids</taxon>
        <taxon>Malvales</taxon>
        <taxon>Malvaceae</taxon>
        <taxon>Malvoideae</taxon>
        <taxon>Hibiscus</taxon>
    </lineage>
</organism>
<name>A0ABR2BWX8_9ROSI</name>
<dbReference type="Proteomes" id="UP001472677">
    <property type="component" value="Unassembled WGS sequence"/>
</dbReference>
<proteinExistence type="predicted"/>
<reference evidence="1 2" key="1">
    <citation type="journal article" date="2024" name="G3 (Bethesda)">
        <title>Genome assembly of Hibiscus sabdariffa L. provides insights into metabolisms of medicinal natural products.</title>
        <authorList>
            <person name="Kim T."/>
        </authorList>
    </citation>
    <scope>NUCLEOTIDE SEQUENCE [LARGE SCALE GENOMIC DNA]</scope>
    <source>
        <strain evidence="1">TK-2024</strain>
        <tissue evidence="1">Old leaves</tissue>
    </source>
</reference>
<accession>A0ABR2BWX8</accession>
<comment type="caution">
    <text evidence="1">The sequence shown here is derived from an EMBL/GenBank/DDBJ whole genome shotgun (WGS) entry which is preliminary data.</text>
</comment>
<protein>
    <submittedName>
        <fullName evidence="1">Uncharacterized protein</fullName>
    </submittedName>
</protein>